<evidence type="ECO:0000313" key="4">
    <source>
        <dbReference type="EMBL" id="MFD2115206.1"/>
    </source>
</evidence>
<gene>
    <name evidence="4" type="ORF">ACFSJH_05580</name>
</gene>
<accession>A0ABW4YHM6</accession>
<evidence type="ECO:0000313" key="5">
    <source>
        <dbReference type="Proteomes" id="UP001597362"/>
    </source>
</evidence>
<keyword evidence="5" id="KW-1185">Reference proteome</keyword>
<dbReference type="RefSeq" id="WP_377770229.1">
    <property type="nucleotide sequence ID" value="NZ_JBHUHO010000013.1"/>
</dbReference>
<dbReference type="Gene3D" id="1.25.40.20">
    <property type="entry name" value="Ankyrin repeat-containing domain"/>
    <property type="match status" value="1"/>
</dbReference>
<evidence type="ECO:0000256" key="3">
    <source>
        <dbReference type="PROSITE-ProRule" id="PRU00023"/>
    </source>
</evidence>
<dbReference type="InterPro" id="IPR036770">
    <property type="entry name" value="Ankyrin_rpt-contain_sf"/>
</dbReference>
<sequence length="353" mass="40531">MEQSESIKNLIQKGELDRIQLLLQSGLNPNQSVSCYDSFLECAFDYEQIEIAKLFIENGAILPQDVMVDASRCADRNLFEYLLSKGADINAINRVGYSAFSRALASNNEIGAYALIDLGIDISITGESTLIECAYDGRNHFVELLLNKGVDINYFIPSSNVFSHGITPLIAAVKGNQLKTVIYLIQHGADTTITDQLGCRAYNYARFYKHFQIEKYLKSHDRTEFHDYRKRVEQLINDGLPMVVIKELGVNEKRIDYESNNYSSYLVLGTVFDVVYFEFHQFKLYNLLLELDNFEGFGFISWCPSLNKFVSVDIEHELFYILHDMSWKSFLSNPGIYVDRIIDFEYDSEIETQ</sequence>
<keyword evidence="1" id="KW-0677">Repeat</keyword>
<name>A0ABW4YHM6_9BACL</name>
<dbReference type="InterPro" id="IPR002110">
    <property type="entry name" value="Ankyrin_rpt"/>
</dbReference>
<dbReference type="SUPFAM" id="SSF48403">
    <property type="entry name" value="Ankyrin repeat"/>
    <property type="match status" value="1"/>
</dbReference>
<dbReference type="PROSITE" id="PS50297">
    <property type="entry name" value="ANK_REP_REGION"/>
    <property type="match status" value="1"/>
</dbReference>
<evidence type="ECO:0000256" key="2">
    <source>
        <dbReference type="ARBA" id="ARBA00023043"/>
    </source>
</evidence>
<dbReference type="EMBL" id="JBHUHO010000013">
    <property type="protein sequence ID" value="MFD2115206.1"/>
    <property type="molecule type" value="Genomic_DNA"/>
</dbReference>
<evidence type="ECO:0000256" key="1">
    <source>
        <dbReference type="ARBA" id="ARBA00022737"/>
    </source>
</evidence>
<dbReference type="Pfam" id="PF12796">
    <property type="entry name" value="Ank_2"/>
    <property type="match status" value="1"/>
</dbReference>
<protein>
    <submittedName>
        <fullName evidence="4">Ankyrin repeat domain-containing protein</fullName>
    </submittedName>
</protein>
<proteinExistence type="predicted"/>
<dbReference type="Pfam" id="PF00023">
    <property type="entry name" value="Ank"/>
    <property type="match status" value="1"/>
</dbReference>
<dbReference type="Proteomes" id="UP001597362">
    <property type="component" value="Unassembled WGS sequence"/>
</dbReference>
<reference evidence="5" key="1">
    <citation type="journal article" date="2019" name="Int. J. Syst. Evol. Microbiol.">
        <title>The Global Catalogue of Microorganisms (GCM) 10K type strain sequencing project: providing services to taxonomists for standard genome sequencing and annotation.</title>
        <authorList>
            <consortium name="The Broad Institute Genomics Platform"/>
            <consortium name="The Broad Institute Genome Sequencing Center for Infectious Disease"/>
            <person name="Wu L."/>
            <person name="Ma J."/>
        </authorList>
    </citation>
    <scope>NUCLEOTIDE SEQUENCE [LARGE SCALE GENOMIC DNA]</scope>
    <source>
        <strain evidence="5">GH52</strain>
    </source>
</reference>
<organism evidence="4 5">
    <name type="scientific">Paenibacillus yanchengensis</name>
    <dbReference type="NCBI Taxonomy" id="2035833"/>
    <lineage>
        <taxon>Bacteria</taxon>
        <taxon>Bacillati</taxon>
        <taxon>Bacillota</taxon>
        <taxon>Bacilli</taxon>
        <taxon>Bacillales</taxon>
        <taxon>Paenibacillaceae</taxon>
        <taxon>Paenibacillus</taxon>
    </lineage>
</organism>
<feature type="repeat" description="ANK" evidence="3">
    <location>
        <begin position="164"/>
        <end position="196"/>
    </location>
</feature>
<dbReference type="PROSITE" id="PS50088">
    <property type="entry name" value="ANK_REPEAT"/>
    <property type="match status" value="1"/>
</dbReference>
<dbReference type="PANTHER" id="PTHR24126">
    <property type="entry name" value="ANKYRIN REPEAT, PH AND SEC7 DOMAIN CONTAINING PROTEIN SECG-RELATED"/>
    <property type="match status" value="1"/>
</dbReference>
<comment type="caution">
    <text evidence="4">The sequence shown here is derived from an EMBL/GenBank/DDBJ whole genome shotgun (WGS) entry which is preliminary data.</text>
</comment>
<dbReference type="PANTHER" id="PTHR24126:SF14">
    <property type="entry name" value="ANK_REP_REGION DOMAIN-CONTAINING PROTEIN"/>
    <property type="match status" value="1"/>
</dbReference>
<dbReference type="SMART" id="SM00248">
    <property type="entry name" value="ANK"/>
    <property type="match status" value="5"/>
</dbReference>
<keyword evidence="2 3" id="KW-0040">ANK repeat</keyword>